<dbReference type="PANTHER" id="PTHR38459">
    <property type="entry name" value="PROPHAGE BACTOPRENOL-LINKED GLUCOSE TRANSLOCASE HOMOLOG"/>
    <property type="match status" value="1"/>
</dbReference>
<keyword evidence="3 6" id="KW-0812">Transmembrane</keyword>
<keyword evidence="4 6" id="KW-1133">Transmembrane helix</keyword>
<organism evidence="8 9">
    <name type="scientific">Candidatus Azambacteria bacterium GW2011_GWB1_42_17</name>
    <dbReference type="NCBI Taxonomy" id="1618615"/>
    <lineage>
        <taxon>Bacteria</taxon>
        <taxon>Candidatus Azamiibacteriota</taxon>
    </lineage>
</organism>
<evidence type="ECO:0000256" key="2">
    <source>
        <dbReference type="ARBA" id="ARBA00009399"/>
    </source>
</evidence>
<evidence type="ECO:0000259" key="7">
    <source>
        <dbReference type="Pfam" id="PF04138"/>
    </source>
</evidence>
<evidence type="ECO:0000313" key="8">
    <source>
        <dbReference type="EMBL" id="KKS44395.1"/>
    </source>
</evidence>
<name>A0A0G0Z6T1_9BACT</name>
<sequence length="213" mass="23788">MEILFSKKDFWLAVLAGEIVAWLSLPTLKNLKILDILTARGINLTSFVIFWAIFIPLGAIAGLGAFYFLAKYKNRVGFFQLGKYGVIGTLNTLLYAGIYNLLIFITDIATGLTIDLFAVVAFIITVTNSFFCNKYWAFEDKKTETFKEEAIKFFIVSSLVAIINISIIHITVNIIGAPAGFDSKIWANVALVFAIIVAFLGNFFGYKYIVFNK</sequence>
<feature type="transmembrane region" description="Helical" evidence="6">
    <location>
        <begin position="185"/>
        <end position="206"/>
    </location>
</feature>
<evidence type="ECO:0000256" key="4">
    <source>
        <dbReference type="ARBA" id="ARBA00022989"/>
    </source>
</evidence>
<dbReference type="Proteomes" id="UP000033986">
    <property type="component" value="Unassembled WGS sequence"/>
</dbReference>
<gene>
    <name evidence="8" type="ORF">UV07_C0009G0054</name>
</gene>
<evidence type="ECO:0000256" key="6">
    <source>
        <dbReference type="SAM" id="Phobius"/>
    </source>
</evidence>
<reference evidence="8 9" key="1">
    <citation type="journal article" date="2015" name="Nature">
        <title>rRNA introns, odd ribosomes, and small enigmatic genomes across a large radiation of phyla.</title>
        <authorList>
            <person name="Brown C.T."/>
            <person name="Hug L.A."/>
            <person name="Thomas B.C."/>
            <person name="Sharon I."/>
            <person name="Castelle C.J."/>
            <person name="Singh A."/>
            <person name="Wilkins M.J."/>
            <person name="Williams K.H."/>
            <person name="Banfield J.F."/>
        </authorList>
    </citation>
    <scope>NUCLEOTIDE SEQUENCE [LARGE SCALE GENOMIC DNA]</scope>
</reference>
<protein>
    <recommendedName>
        <fullName evidence="7">GtrA/DPMS transmembrane domain-containing protein</fullName>
    </recommendedName>
</protein>
<evidence type="ECO:0000256" key="3">
    <source>
        <dbReference type="ARBA" id="ARBA00022692"/>
    </source>
</evidence>
<feature type="transmembrane region" description="Helical" evidence="6">
    <location>
        <begin position="81"/>
        <end position="102"/>
    </location>
</feature>
<dbReference type="EMBL" id="LCDB01000009">
    <property type="protein sequence ID" value="KKS44395.1"/>
    <property type="molecule type" value="Genomic_DNA"/>
</dbReference>
<dbReference type="InterPro" id="IPR007267">
    <property type="entry name" value="GtrA_DPMS_TM"/>
</dbReference>
<evidence type="ECO:0000256" key="5">
    <source>
        <dbReference type="ARBA" id="ARBA00023136"/>
    </source>
</evidence>
<proteinExistence type="inferred from homology"/>
<dbReference type="PANTHER" id="PTHR38459:SF1">
    <property type="entry name" value="PROPHAGE BACTOPRENOL-LINKED GLUCOSE TRANSLOCASE HOMOLOG"/>
    <property type="match status" value="1"/>
</dbReference>
<evidence type="ECO:0000256" key="1">
    <source>
        <dbReference type="ARBA" id="ARBA00004141"/>
    </source>
</evidence>
<comment type="caution">
    <text evidence="8">The sequence shown here is derived from an EMBL/GenBank/DDBJ whole genome shotgun (WGS) entry which is preliminary data.</text>
</comment>
<feature type="transmembrane region" description="Helical" evidence="6">
    <location>
        <begin position="153"/>
        <end position="179"/>
    </location>
</feature>
<comment type="subcellular location">
    <subcellularLocation>
        <location evidence="1">Membrane</location>
        <topology evidence="1">Multi-pass membrane protein</topology>
    </subcellularLocation>
</comment>
<feature type="transmembrane region" description="Helical" evidence="6">
    <location>
        <begin position="108"/>
        <end position="132"/>
    </location>
</feature>
<dbReference type="GO" id="GO:0005886">
    <property type="term" value="C:plasma membrane"/>
    <property type="evidence" value="ECO:0007669"/>
    <property type="project" value="TreeGrafter"/>
</dbReference>
<feature type="domain" description="GtrA/DPMS transmembrane" evidence="7">
    <location>
        <begin position="83"/>
        <end position="211"/>
    </location>
</feature>
<dbReference type="InterPro" id="IPR051401">
    <property type="entry name" value="GtrA_CellWall_Glycosyl"/>
</dbReference>
<dbReference type="GO" id="GO:0000271">
    <property type="term" value="P:polysaccharide biosynthetic process"/>
    <property type="evidence" value="ECO:0007669"/>
    <property type="project" value="InterPro"/>
</dbReference>
<accession>A0A0G0Z6T1</accession>
<feature type="transmembrane region" description="Helical" evidence="6">
    <location>
        <begin position="48"/>
        <end position="69"/>
    </location>
</feature>
<keyword evidence="5 6" id="KW-0472">Membrane</keyword>
<comment type="similarity">
    <text evidence="2">Belongs to the GtrA family.</text>
</comment>
<dbReference type="Pfam" id="PF04138">
    <property type="entry name" value="GtrA_DPMS_TM"/>
    <property type="match status" value="1"/>
</dbReference>
<dbReference type="AlphaFoldDB" id="A0A0G0Z6T1"/>
<evidence type="ECO:0000313" key="9">
    <source>
        <dbReference type="Proteomes" id="UP000033986"/>
    </source>
</evidence>